<dbReference type="Gene3D" id="1.10.287.470">
    <property type="entry name" value="Helix hairpin bin"/>
    <property type="match status" value="1"/>
</dbReference>
<protein>
    <submittedName>
        <fullName evidence="6">Multidrug efflux system membrane fusion protein</fullName>
    </submittedName>
</protein>
<feature type="domain" description="CusB-like beta-barrel" evidence="5">
    <location>
        <begin position="245"/>
        <end position="301"/>
    </location>
</feature>
<dbReference type="PANTHER" id="PTHR30469">
    <property type="entry name" value="MULTIDRUG RESISTANCE PROTEIN MDTA"/>
    <property type="match status" value="1"/>
</dbReference>
<dbReference type="InterPro" id="IPR058792">
    <property type="entry name" value="Beta-barrel_RND_2"/>
</dbReference>
<evidence type="ECO:0000256" key="3">
    <source>
        <dbReference type="SAM" id="MobiDB-lite"/>
    </source>
</evidence>
<feature type="region of interest" description="Disordered" evidence="3">
    <location>
        <begin position="1"/>
        <end position="41"/>
    </location>
</feature>
<proteinExistence type="inferred from homology"/>
<dbReference type="Pfam" id="PF25917">
    <property type="entry name" value="BSH_RND"/>
    <property type="match status" value="1"/>
</dbReference>
<evidence type="ECO:0000256" key="1">
    <source>
        <dbReference type="ARBA" id="ARBA00009477"/>
    </source>
</evidence>
<dbReference type="Gene3D" id="2.40.50.100">
    <property type="match status" value="1"/>
</dbReference>
<gene>
    <name evidence="6" type="ORF">QE399_002504</name>
</gene>
<dbReference type="InterPro" id="IPR006143">
    <property type="entry name" value="RND_pump_MFP"/>
</dbReference>
<comment type="similarity">
    <text evidence="1">Belongs to the membrane fusion protein (MFP) (TC 8.A.1) family.</text>
</comment>
<comment type="caution">
    <text evidence="6">The sequence shown here is derived from an EMBL/GenBank/DDBJ whole genome shotgun (WGS) entry which is preliminary data.</text>
</comment>
<evidence type="ECO:0000256" key="2">
    <source>
        <dbReference type="SAM" id="Coils"/>
    </source>
</evidence>
<feature type="region of interest" description="Disordered" evidence="3">
    <location>
        <begin position="405"/>
        <end position="444"/>
    </location>
</feature>
<reference evidence="6 7" key="1">
    <citation type="submission" date="2023-08" db="EMBL/GenBank/DDBJ databases">
        <title>Functional and genomic diversity of the sorghum phyllosphere microbiome.</title>
        <authorList>
            <person name="Shade A."/>
        </authorList>
    </citation>
    <scope>NUCLEOTIDE SEQUENCE [LARGE SCALE GENOMIC DNA]</scope>
    <source>
        <strain evidence="6 7">SORGH_AS_0335</strain>
    </source>
</reference>
<feature type="compositionally biased region" description="Low complexity" evidence="3">
    <location>
        <begin position="413"/>
        <end position="444"/>
    </location>
</feature>
<dbReference type="PANTHER" id="PTHR30469:SF15">
    <property type="entry name" value="HLYD FAMILY OF SECRETION PROTEINS"/>
    <property type="match status" value="1"/>
</dbReference>
<feature type="domain" description="Multidrug resistance protein MdtA-like barrel-sandwich hybrid" evidence="4">
    <location>
        <begin position="101"/>
        <end position="232"/>
    </location>
</feature>
<dbReference type="NCBIfam" id="TIGR01730">
    <property type="entry name" value="RND_mfp"/>
    <property type="match status" value="1"/>
</dbReference>
<name>A0ABU1IC57_9BURK</name>
<dbReference type="Proteomes" id="UP001267710">
    <property type="component" value="Unassembled WGS sequence"/>
</dbReference>
<organism evidence="6 7">
    <name type="scientific">Paracidovorax wautersii</name>
    <dbReference type="NCBI Taxonomy" id="1177982"/>
    <lineage>
        <taxon>Bacteria</taxon>
        <taxon>Pseudomonadati</taxon>
        <taxon>Pseudomonadota</taxon>
        <taxon>Betaproteobacteria</taxon>
        <taxon>Burkholderiales</taxon>
        <taxon>Comamonadaceae</taxon>
        <taxon>Paracidovorax</taxon>
    </lineage>
</organism>
<dbReference type="Gene3D" id="2.40.420.20">
    <property type="match status" value="1"/>
</dbReference>
<dbReference type="Pfam" id="PF25954">
    <property type="entry name" value="Beta-barrel_RND_2"/>
    <property type="match status" value="1"/>
</dbReference>
<evidence type="ECO:0000259" key="4">
    <source>
        <dbReference type="Pfam" id="PF25917"/>
    </source>
</evidence>
<dbReference type="SUPFAM" id="SSF111369">
    <property type="entry name" value="HlyD-like secretion proteins"/>
    <property type="match status" value="1"/>
</dbReference>
<dbReference type="EMBL" id="JAVIZX010000001">
    <property type="protein sequence ID" value="MDR6214815.1"/>
    <property type="molecule type" value="Genomic_DNA"/>
</dbReference>
<dbReference type="InterPro" id="IPR058625">
    <property type="entry name" value="MdtA-like_BSH"/>
</dbReference>
<evidence type="ECO:0000313" key="6">
    <source>
        <dbReference type="EMBL" id="MDR6214815.1"/>
    </source>
</evidence>
<feature type="coiled-coil region" evidence="2">
    <location>
        <begin position="175"/>
        <end position="202"/>
    </location>
</feature>
<evidence type="ECO:0000259" key="5">
    <source>
        <dbReference type="Pfam" id="PF25954"/>
    </source>
</evidence>
<keyword evidence="7" id="KW-1185">Reference proteome</keyword>
<evidence type="ECO:0000313" key="7">
    <source>
        <dbReference type="Proteomes" id="UP001267710"/>
    </source>
</evidence>
<dbReference type="Gene3D" id="2.40.30.170">
    <property type="match status" value="1"/>
</dbReference>
<sequence>MTSIFAPRSPRRPVFAHRQGASMEEGLPSAAQPSRGAAGRPRSRALGGLLIAAAVLAGCSRPAPPAEPIRSVKLVTVGAAPLHSQLEYSGEVRARVESRLGFRVAGKIVQRQAELGQRVQAGQVLAQLDPRDYELAAEASRAQVAAARTQRDLAAADYRRYAALKAQNFISGAELERREASLKSAQSSLDQAQAQLASQGNQAAYTRLVADASGVVTGIDAEPGQVVAAGTPVVRIAQDGPRDVVFVVPEDRVARVRPGQSVAVRPWAGGAALAGRVREVAASADPVTRTFQVKVAVEGADVPPLGATVYVAPQALEPSATQPVLKLPTSALRQEGGQTAVWVYEPASSTVRSQPVAVATADGNEAVIASGLQPGMQVVSAGVHVLTAGQKVRIYQPKGAPALEQQAQGAMKSGADGAGQSSAAPASSAASAASHAAGAASVAR</sequence>
<accession>A0ABU1IC57</accession>
<keyword evidence="2" id="KW-0175">Coiled coil</keyword>